<proteinExistence type="predicted"/>
<dbReference type="KEGG" id="vgo:GJW-30_1_01099"/>
<reference evidence="3 4" key="1">
    <citation type="submission" date="2015-08" db="EMBL/GenBank/DDBJ databases">
        <title>Investigation of the bacterial diversity of lava forest soil.</title>
        <authorList>
            <person name="Lee J.S."/>
        </authorList>
    </citation>
    <scope>NUCLEOTIDE SEQUENCE [LARGE SCALE GENOMIC DNA]</scope>
    <source>
        <strain evidence="3 4">GJW-30</strain>
    </source>
</reference>
<feature type="chain" id="PRO_5006615644" description="Translation initiation factor IF-2" evidence="2">
    <location>
        <begin position="23"/>
        <end position="107"/>
    </location>
</feature>
<name>A0A0S3PRQ4_9BRAD</name>
<evidence type="ECO:0008006" key="5">
    <source>
        <dbReference type="Google" id="ProtNLM"/>
    </source>
</evidence>
<feature type="region of interest" description="Disordered" evidence="1">
    <location>
        <begin position="22"/>
        <end position="107"/>
    </location>
</feature>
<evidence type="ECO:0000313" key="4">
    <source>
        <dbReference type="Proteomes" id="UP000236884"/>
    </source>
</evidence>
<keyword evidence="2" id="KW-0732">Signal</keyword>
<evidence type="ECO:0000256" key="2">
    <source>
        <dbReference type="SAM" id="SignalP"/>
    </source>
</evidence>
<gene>
    <name evidence="3" type="ORF">GJW-30_1_01099</name>
</gene>
<dbReference type="Proteomes" id="UP000236884">
    <property type="component" value="Chromosome"/>
</dbReference>
<evidence type="ECO:0000256" key="1">
    <source>
        <dbReference type="SAM" id="MobiDB-lite"/>
    </source>
</evidence>
<dbReference type="EMBL" id="AP014946">
    <property type="protein sequence ID" value="BAT58573.1"/>
    <property type="molecule type" value="Genomic_DNA"/>
</dbReference>
<feature type="compositionally biased region" description="Low complexity" evidence="1">
    <location>
        <begin position="31"/>
        <end position="88"/>
    </location>
</feature>
<evidence type="ECO:0000313" key="3">
    <source>
        <dbReference type="EMBL" id="BAT58573.1"/>
    </source>
</evidence>
<sequence>MQLSKTIIAVVALAALPTLSFAQSGSGSGAIGSSTGGSAPTAIPSAQQPAPIAPGATQEPMTRGGNTGNNTGSSSPSGRPNAAAPDPAGGDGKRGTAPGNAPGGGSN</sequence>
<accession>A0A0S3PRQ4</accession>
<dbReference type="RefSeq" id="WP_096352701.1">
    <property type="nucleotide sequence ID" value="NZ_AP014946.1"/>
</dbReference>
<dbReference type="AlphaFoldDB" id="A0A0S3PRQ4"/>
<organism evidence="3 4">
    <name type="scientific">Variibacter gotjawalensis</name>
    <dbReference type="NCBI Taxonomy" id="1333996"/>
    <lineage>
        <taxon>Bacteria</taxon>
        <taxon>Pseudomonadati</taxon>
        <taxon>Pseudomonadota</taxon>
        <taxon>Alphaproteobacteria</taxon>
        <taxon>Hyphomicrobiales</taxon>
        <taxon>Nitrobacteraceae</taxon>
        <taxon>Variibacter</taxon>
    </lineage>
</organism>
<keyword evidence="4" id="KW-1185">Reference proteome</keyword>
<feature type="signal peptide" evidence="2">
    <location>
        <begin position="1"/>
        <end position="22"/>
    </location>
</feature>
<protein>
    <recommendedName>
        <fullName evidence="5">Translation initiation factor IF-2</fullName>
    </recommendedName>
</protein>